<dbReference type="EC" id="3.5.4.4" evidence="3"/>
<dbReference type="RefSeq" id="WP_186742451.1">
    <property type="nucleotide sequence ID" value="NZ_CP060394.1"/>
</dbReference>
<dbReference type="PANTHER" id="PTHR11409:SF43">
    <property type="entry name" value="ADENOSINE DEAMINASE"/>
    <property type="match status" value="1"/>
</dbReference>
<reference evidence="9 10" key="1">
    <citation type="submission" date="2020-08" db="EMBL/GenBank/DDBJ databases">
        <title>Edaphobacter telluris sp. nov. and Acidobacterium dinghuensis sp. nov., two acidobacteria isolated from forest soil.</title>
        <authorList>
            <person name="Fu J."/>
            <person name="Qiu L."/>
        </authorList>
    </citation>
    <scope>NUCLEOTIDE SEQUENCE [LARGE SCALE GENOMIC DNA]</scope>
    <source>
        <strain evidence="9">4Y35</strain>
    </source>
</reference>
<dbReference type="AlphaFoldDB" id="A0A7G8BGG6"/>
<evidence type="ECO:0000256" key="2">
    <source>
        <dbReference type="ARBA" id="ARBA00006676"/>
    </source>
</evidence>
<evidence type="ECO:0000313" key="9">
    <source>
        <dbReference type="EMBL" id="QNI31636.1"/>
    </source>
</evidence>
<dbReference type="GO" id="GO:0006154">
    <property type="term" value="P:adenosine catabolic process"/>
    <property type="evidence" value="ECO:0007669"/>
    <property type="project" value="TreeGrafter"/>
</dbReference>
<evidence type="ECO:0000259" key="8">
    <source>
        <dbReference type="Pfam" id="PF00962"/>
    </source>
</evidence>
<dbReference type="InterPro" id="IPR032466">
    <property type="entry name" value="Metal_Hydrolase"/>
</dbReference>
<dbReference type="GO" id="GO:0004000">
    <property type="term" value="F:adenosine deaminase activity"/>
    <property type="evidence" value="ECO:0007669"/>
    <property type="project" value="UniProtKB-ARBA"/>
</dbReference>
<dbReference type="KEGG" id="adin:H7849_21635"/>
<dbReference type="Gene3D" id="3.20.20.140">
    <property type="entry name" value="Metal-dependent hydrolases"/>
    <property type="match status" value="1"/>
</dbReference>
<evidence type="ECO:0000256" key="4">
    <source>
        <dbReference type="ARBA" id="ARBA00022723"/>
    </source>
</evidence>
<evidence type="ECO:0000256" key="7">
    <source>
        <dbReference type="SAM" id="SignalP"/>
    </source>
</evidence>
<evidence type="ECO:0000256" key="1">
    <source>
        <dbReference type="ARBA" id="ARBA00001947"/>
    </source>
</evidence>
<evidence type="ECO:0000256" key="6">
    <source>
        <dbReference type="ARBA" id="ARBA00022833"/>
    </source>
</evidence>
<keyword evidence="7" id="KW-0732">Signal</keyword>
<dbReference type="Pfam" id="PF00962">
    <property type="entry name" value="A_deaminase"/>
    <property type="match status" value="1"/>
</dbReference>
<dbReference type="InterPro" id="IPR006330">
    <property type="entry name" value="Ado/ade_deaminase"/>
</dbReference>
<comment type="similarity">
    <text evidence="2">Belongs to the metallo-dependent hydrolases superfamily. Adenosine and AMP deaminases family.</text>
</comment>
<keyword evidence="4" id="KW-0479">Metal-binding</keyword>
<proteinExistence type="inferred from homology"/>
<dbReference type="GO" id="GO:0005829">
    <property type="term" value="C:cytosol"/>
    <property type="evidence" value="ECO:0007669"/>
    <property type="project" value="TreeGrafter"/>
</dbReference>
<protein>
    <recommendedName>
        <fullName evidence="3">adenosine deaminase</fullName>
        <ecNumber evidence="3">3.5.4.4</ecNumber>
    </recommendedName>
</protein>
<dbReference type="InterPro" id="IPR001365">
    <property type="entry name" value="A_deaminase_dom"/>
</dbReference>
<name>A0A7G8BGG6_9BACT</name>
<comment type="cofactor">
    <cofactor evidence="1">
        <name>Zn(2+)</name>
        <dbReference type="ChEBI" id="CHEBI:29105"/>
    </cofactor>
</comment>
<evidence type="ECO:0000256" key="3">
    <source>
        <dbReference type="ARBA" id="ARBA00012784"/>
    </source>
</evidence>
<sequence length="518" mass="58208">MSRARYRQLFALSLLFVALQSTYAQATAPAHEATEEARTARAFEEARKEGPAALRAFFYQMPKGADLHVHLSGAVYAESFIRAAGEDGLCVDTRLLAFIRPVNGACKSGEEPAASVPHEQKLYDDLIDSFSMRTFVPRTGDSGHDHFFDTFEKFGGTNKSHVSEWIDEVASRAAAQNEQYLELMETPDFKPAAGLAIETGFHPNFVEYRDVLMAHGFRNVIPAVSAYFDQIEATRREHEHCGQPKATPACNVEVRFIYQVLRGLPKEVVFAQILLGFEVASVDPRVVGINLVQPEDCEVCMADYRLHMQMIDALHPLYPKVHISLHAGELEPGMVPPDGLTFHIRSAVEQGHAERIGHGVDVMYEDKPYELLKEMATKHVMVEINLTSNDVILNTRGDSHPFMLYRKYGVPVALSTDDEGVSRIDLTHEYVRAAVTYPLTYRDFKQMVRTGIEHSFLPGANLWQVSDPEKLEQPVSQCRGQLGRDTPTGECATLVHSSEKAQQQWELEHRFHTFEANF</sequence>
<dbReference type="EMBL" id="CP060394">
    <property type="protein sequence ID" value="QNI31636.1"/>
    <property type="molecule type" value="Genomic_DNA"/>
</dbReference>
<keyword evidence="5" id="KW-0378">Hydrolase</keyword>
<evidence type="ECO:0000256" key="5">
    <source>
        <dbReference type="ARBA" id="ARBA00022801"/>
    </source>
</evidence>
<feature type="chain" id="PRO_5028833319" description="adenosine deaminase" evidence="7">
    <location>
        <begin position="27"/>
        <end position="518"/>
    </location>
</feature>
<feature type="domain" description="Adenosine deaminase" evidence="8">
    <location>
        <begin position="244"/>
        <end position="459"/>
    </location>
</feature>
<dbReference type="PANTHER" id="PTHR11409">
    <property type="entry name" value="ADENOSINE DEAMINASE"/>
    <property type="match status" value="1"/>
</dbReference>
<keyword evidence="6" id="KW-0862">Zinc</keyword>
<evidence type="ECO:0000313" key="10">
    <source>
        <dbReference type="Proteomes" id="UP000515312"/>
    </source>
</evidence>
<feature type="signal peptide" evidence="7">
    <location>
        <begin position="1"/>
        <end position="26"/>
    </location>
</feature>
<dbReference type="SUPFAM" id="SSF51556">
    <property type="entry name" value="Metallo-dependent hydrolases"/>
    <property type="match status" value="1"/>
</dbReference>
<dbReference type="GO" id="GO:0046103">
    <property type="term" value="P:inosine biosynthetic process"/>
    <property type="evidence" value="ECO:0007669"/>
    <property type="project" value="TreeGrafter"/>
</dbReference>
<dbReference type="GO" id="GO:0046872">
    <property type="term" value="F:metal ion binding"/>
    <property type="evidence" value="ECO:0007669"/>
    <property type="project" value="UniProtKB-KW"/>
</dbReference>
<dbReference type="Proteomes" id="UP000515312">
    <property type="component" value="Chromosome"/>
</dbReference>
<dbReference type="GO" id="GO:0043103">
    <property type="term" value="P:hypoxanthine salvage"/>
    <property type="evidence" value="ECO:0007669"/>
    <property type="project" value="TreeGrafter"/>
</dbReference>
<accession>A0A7G8BGG6</accession>
<gene>
    <name evidence="9" type="ORF">H7849_21635</name>
</gene>
<keyword evidence="10" id="KW-1185">Reference proteome</keyword>
<organism evidence="9 10">
    <name type="scientific">Alloacidobacterium dinghuense</name>
    <dbReference type="NCBI Taxonomy" id="2763107"/>
    <lineage>
        <taxon>Bacteria</taxon>
        <taxon>Pseudomonadati</taxon>
        <taxon>Acidobacteriota</taxon>
        <taxon>Terriglobia</taxon>
        <taxon>Terriglobales</taxon>
        <taxon>Acidobacteriaceae</taxon>
        <taxon>Alloacidobacterium</taxon>
    </lineage>
</organism>